<dbReference type="Pfam" id="PF05305">
    <property type="entry name" value="DUF732"/>
    <property type="match status" value="1"/>
</dbReference>
<keyword evidence="4" id="KW-1185">Reference proteome</keyword>
<evidence type="ECO:0000256" key="1">
    <source>
        <dbReference type="SAM" id="SignalP"/>
    </source>
</evidence>
<dbReference type="RefSeq" id="WP_214092359.1">
    <property type="nucleotide sequence ID" value="NZ_JAHCLR010000010.1"/>
</dbReference>
<reference evidence="3 4" key="1">
    <citation type="submission" date="2021-05" db="EMBL/GenBank/DDBJ databases">
        <title>Mycobacterium acidophilum sp. nov., an extremely acid-tolerant member of the genus Mycobacterium.</title>
        <authorList>
            <person name="Xia J."/>
        </authorList>
    </citation>
    <scope>NUCLEOTIDE SEQUENCE [LARGE SCALE GENOMIC DNA]</scope>
    <source>
        <strain evidence="3 4">M1</strain>
    </source>
</reference>
<name>A0ABS5RGS6_9MYCO</name>
<protein>
    <submittedName>
        <fullName evidence="3">DUF732 domain-containing protein</fullName>
    </submittedName>
</protein>
<evidence type="ECO:0000313" key="4">
    <source>
        <dbReference type="Proteomes" id="UP001519535"/>
    </source>
</evidence>
<gene>
    <name evidence="3" type="ORF">KIH27_07745</name>
</gene>
<dbReference type="Proteomes" id="UP001519535">
    <property type="component" value="Unassembled WGS sequence"/>
</dbReference>
<keyword evidence="1" id="KW-0732">Signal</keyword>
<accession>A0ABS5RGS6</accession>
<dbReference type="InterPro" id="IPR007969">
    <property type="entry name" value="DUF732"/>
</dbReference>
<evidence type="ECO:0000313" key="3">
    <source>
        <dbReference type="EMBL" id="MBS9533480.1"/>
    </source>
</evidence>
<feature type="chain" id="PRO_5045837101" evidence="1">
    <location>
        <begin position="26"/>
        <end position="122"/>
    </location>
</feature>
<comment type="caution">
    <text evidence="3">The sequence shown here is derived from an EMBL/GenBank/DDBJ whole genome shotgun (WGS) entry which is preliminary data.</text>
</comment>
<evidence type="ECO:0000259" key="2">
    <source>
        <dbReference type="Pfam" id="PF05305"/>
    </source>
</evidence>
<feature type="domain" description="DUF732" evidence="2">
    <location>
        <begin position="32"/>
        <end position="113"/>
    </location>
</feature>
<feature type="signal peptide" evidence="1">
    <location>
        <begin position="1"/>
        <end position="25"/>
    </location>
</feature>
<proteinExistence type="predicted"/>
<sequence>MNNSLRAIAAAVVVGFAAVATPIAAAEPPTEDQSFFDELAKEGFQPDYDKQICGSIKCEPLRDLVVAEGHAICTGLDSGAAPLVPISVIEYLDVSPDRAAKFIAASRHAYCPQAPDPYSPAH</sequence>
<dbReference type="EMBL" id="JAHCLR010000010">
    <property type="protein sequence ID" value="MBS9533480.1"/>
    <property type="molecule type" value="Genomic_DNA"/>
</dbReference>
<organism evidence="3 4">
    <name type="scientific">Mycolicibacter acidiphilus</name>
    <dbReference type="NCBI Taxonomy" id="2835306"/>
    <lineage>
        <taxon>Bacteria</taxon>
        <taxon>Bacillati</taxon>
        <taxon>Actinomycetota</taxon>
        <taxon>Actinomycetes</taxon>
        <taxon>Mycobacteriales</taxon>
        <taxon>Mycobacteriaceae</taxon>
        <taxon>Mycolicibacter</taxon>
    </lineage>
</organism>